<accession>A0AAN9RYV9</accession>
<dbReference type="Proteomes" id="UP001386955">
    <property type="component" value="Unassembled WGS sequence"/>
</dbReference>
<sequence>MGINFSFCCSEAYLRRQRLPKEDSSCGNISLVVWFVKNIKQTYLLRKKRMQKLNKEGKQQQQQKMGKELTLEEWLLKSPIMEKDGNCNGDHCGFKHHSESDYPSVARQRTNFSDCGEYNLSLEQLLNGADCTAWSMDYSITSENLSKDENIEVKEVEFNSLTKSESSKVKKRVSFRLPEVSDTIILYSQETDFKEC</sequence>
<protein>
    <submittedName>
        <fullName evidence="1">Uncharacterized protein</fullName>
    </submittedName>
</protein>
<dbReference type="EMBL" id="JAYMYS010000008">
    <property type="protein sequence ID" value="KAK7385990.1"/>
    <property type="molecule type" value="Genomic_DNA"/>
</dbReference>
<name>A0AAN9RYV9_PSOTE</name>
<reference evidence="1 2" key="1">
    <citation type="submission" date="2024-01" db="EMBL/GenBank/DDBJ databases">
        <title>The genomes of 5 underutilized Papilionoideae crops provide insights into root nodulation and disease resistanc.</title>
        <authorList>
            <person name="Jiang F."/>
        </authorList>
    </citation>
    <scope>NUCLEOTIDE SEQUENCE [LARGE SCALE GENOMIC DNA]</scope>
    <source>
        <strain evidence="1">DUOXIRENSHENG_FW03</strain>
        <tissue evidence="1">Leaves</tissue>
    </source>
</reference>
<dbReference type="AlphaFoldDB" id="A0AAN9RYV9"/>
<evidence type="ECO:0000313" key="1">
    <source>
        <dbReference type="EMBL" id="KAK7385990.1"/>
    </source>
</evidence>
<organism evidence="1 2">
    <name type="scientific">Psophocarpus tetragonolobus</name>
    <name type="common">Winged bean</name>
    <name type="synonym">Dolichos tetragonolobus</name>
    <dbReference type="NCBI Taxonomy" id="3891"/>
    <lineage>
        <taxon>Eukaryota</taxon>
        <taxon>Viridiplantae</taxon>
        <taxon>Streptophyta</taxon>
        <taxon>Embryophyta</taxon>
        <taxon>Tracheophyta</taxon>
        <taxon>Spermatophyta</taxon>
        <taxon>Magnoliopsida</taxon>
        <taxon>eudicotyledons</taxon>
        <taxon>Gunneridae</taxon>
        <taxon>Pentapetalae</taxon>
        <taxon>rosids</taxon>
        <taxon>fabids</taxon>
        <taxon>Fabales</taxon>
        <taxon>Fabaceae</taxon>
        <taxon>Papilionoideae</taxon>
        <taxon>50 kb inversion clade</taxon>
        <taxon>NPAAA clade</taxon>
        <taxon>indigoferoid/millettioid clade</taxon>
        <taxon>Phaseoleae</taxon>
        <taxon>Psophocarpus</taxon>
    </lineage>
</organism>
<keyword evidence="2" id="KW-1185">Reference proteome</keyword>
<evidence type="ECO:0000313" key="2">
    <source>
        <dbReference type="Proteomes" id="UP001386955"/>
    </source>
</evidence>
<gene>
    <name evidence="1" type="ORF">VNO78_32007</name>
</gene>
<proteinExistence type="predicted"/>
<comment type="caution">
    <text evidence="1">The sequence shown here is derived from an EMBL/GenBank/DDBJ whole genome shotgun (WGS) entry which is preliminary data.</text>
</comment>